<accession>A0ACD1G0I3</accession>
<sequence length="554" mass="58590">MSNTGLVAWGVPRLAELLPLDQESLTQIIDYAASLSKEEGANHLKNLLGDSPAAFEFIAAFSSRRSAPPPQRSAASSPAPTSAPAPSSTSSAPPRNTSSSSGRKGKKSKPPLHSAGPVRRPENFGDVTGGYRKEDQIEDYMPVSMSGRGRPDAKPSLGLRNLPVTTSQGSSATSSRNQSPAPPRPTSTTTTTTSKNNKAPPSAAGPVISDLLPNVKSKAAKSTARGAANAGGGGSSSSSSAKGGGALTTTNITDLTAAIAALEVSTNPTLGPGARKCTCYASIHPLFDPAPNCLNCGKIICALEGLQPCSFCGTPLLSSDEVQSMIRELRAERGQEKMRAHNESVQHRDGGPGLGPGSNSTSNNKLDAARAHRDKLLQFQAQNAKRTRVVDEAADFETPNVASTLWMTPAQRALALKKQQRIMREMEEKARPEWEKKKTIMSLDIKGGRVTRVYQSAAEATGSAKAAEEGEDEDDNEAKAAQRDEADRANSGGHAFSNNPLLAAGGLLRPVWKTADGKQPETARKERQPTWRRVQDDNDDNEQWILDGGAHGYT</sequence>
<dbReference type="EMBL" id="KZ825371">
    <property type="protein sequence ID" value="RAH42678.1"/>
    <property type="molecule type" value="Genomic_DNA"/>
</dbReference>
<name>A0ACD1G0I3_9EURO</name>
<proteinExistence type="predicted"/>
<keyword evidence="2" id="KW-1185">Reference proteome</keyword>
<evidence type="ECO:0000313" key="2">
    <source>
        <dbReference type="Proteomes" id="UP000249057"/>
    </source>
</evidence>
<organism evidence="1 2">
    <name type="scientific">Aspergillus brunneoviolaceus CBS 621.78</name>
    <dbReference type="NCBI Taxonomy" id="1450534"/>
    <lineage>
        <taxon>Eukaryota</taxon>
        <taxon>Fungi</taxon>
        <taxon>Dikarya</taxon>
        <taxon>Ascomycota</taxon>
        <taxon>Pezizomycotina</taxon>
        <taxon>Eurotiomycetes</taxon>
        <taxon>Eurotiomycetidae</taxon>
        <taxon>Eurotiales</taxon>
        <taxon>Aspergillaceae</taxon>
        <taxon>Aspergillus</taxon>
        <taxon>Aspergillus subgen. Circumdati</taxon>
    </lineage>
</organism>
<gene>
    <name evidence="1" type="ORF">BO95DRAFT_420163</name>
</gene>
<protein>
    <submittedName>
        <fullName evidence="1">Zf-C2HC5-domain-containing protein</fullName>
    </submittedName>
</protein>
<evidence type="ECO:0000313" key="1">
    <source>
        <dbReference type="EMBL" id="RAH42678.1"/>
    </source>
</evidence>
<dbReference type="Proteomes" id="UP000249057">
    <property type="component" value="Unassembled WGS sequence"/>
</dbReference>
<reference evidence="1" key="1">
    <citation type="submission" date="2018-02" db="EMBL/GenBank/DDBJ databases">
        <title>The genomes of Aspergillus section Nigri reveals drivers in fungal speciation.</title>
        <authorList>
            <consortium name="DOE Joint Genome Institute"/>
            <person name="Vesth T.C."/>
            <person name="Nybo J."/>
            <person name="Theobald S."/>
            <person name="Brandl J."/>
            <person name="Frisvad J.C."/>
            <person name="Nielsen K.F."/>
            <person name="Lyhne E.K."/>
            <person name="Kogle M.E."/>
            <person name="Kuo A."/>
            <person name="Riley R."/>
            <person name="Clum A."/>
            <person name="Nolan M."/>
            <person name="Lipzen A."/>
            <person name="Salamov A."/>
            <person name="Henrissat B."/>
            <person name="Wiebenga A."/>
            <person name="De vries R.P."/>
            <person name="Grigoriev I.V."/>
            <person name="Mortensen U.H."/>
            <person name="Andersen M.R."/>
            <person name="Baker S.E."/>
        </authorList>
    </citation>
    <scope>NUCLEOTIDE SEQUENCE</scope>
    <source>
        <strain evidence="1">CBS 621.78</strain>
    </source>
</reference>